<reference evidence="7 8" key="1">
    <citation type="submission" date="2017-09" db="EMBL/GenBank/DDBJ databases">
        <title>Depth-based differentiation of microbial function through sediment-hosted aquifers and enrichment of novel symbionts in the deep terrestrial subsurface.</title>
        <authorList>
            <person name="Probst A.J."/>
            <person name="Ladd B."/>
            <person name="Jarett J.K."/>
            <person name="Geller-Mcgrath D.E."/>
            <person name="Sieber C.M."/>
            <person name="Emerson J.B."/>
            <person name="Anantharaman K."/>
            <person name="Thomas B.C."/>
            <person name="Malmstrom R."/>
            <person name="Stieglmeier M."/>
            <person name="Klingl A."/>
            <person name="Woyke T."/>
            <person name="Ryan C.M."/>
            <person name="Banfield J.F."/>
        </authorList>
    </citation>
    <scope>NUCLEOTIDE SEQUENCE [LARGE SCALE GENOMIC DNA]</scope>
    <source>
        <strain evidence="7">CG11_big_fil_rev_8_21_14_0_20_43_7</strain>
    </source>
</reference>
<keyword evidence="5" id="KW-0411">Iron-sulfur</keyword>
<proteinExistence type="predicted"/>
<evidence type="ECO:0000256" key="2">
    <source>
        <dbReference type="ARBA" id="ARBA00022723"/>
    </source>
</evidence>
<name>A0A2H0N2E5_9BACT</name>
<dbReference type="PANTHER" id="PTHR36923">
    <property type="entry name" value="FERREDOXIN"/>
    <property type="match status" value="1"/>
</dbReference>
<keyword evidence="3" id="KW-0249">Electron transport</keyword>
<dbReference type="Proteomes" id="UP000229782">
    <property type="component" value="Unassembled WGS sequence"/>
</dbReference>
<dbReference type="GO" id="GO:0051536">
    <property type="term" value="F:iron-sulfur cluster binding"/>
    <property type="evidence" value="ECO:0007669"/>
    <property type="project" value="UniProtKB-KW"/>
</dbReference>
<evidence type="ECO:0000256" key="1">
    <source>
        <dbReference type="ARBA" id="ARBA00022448"/>
    </source>
</evidence>
<dbReference type="PANTHER" id="PTHR36923:SF3">
    <property type="entry name" value="FERREDOXIN"/>
    <property type="match status" value="1"/>
</dbReference>
<accession>A0A2H0N2E5</accession>
<sequence>MQYDPPNNQDTDEDVVMPDDMPEEYYQGIRKQGNIRRVVVDKQGCIGARSCAVVAPLAFQMDENDIAYVPEGHEETDEDTLLLAAQSCPVLAIHLYNKDGKKIFPVV</sequence>
<dbReference type="GO" id="GO:0046872">
    <property type="term" value="F:metal ion binding"/>
    <property type="evidence" value="ECO:0007669"/>
    <property type="project" value="UniProtKB-KW"/>
</dbReference>
<evidence type="ECO:0000256" key="4">
    <source>
        <dbReference type="ARBA" id="ARBA00023004"/>
    </source>
</evidence>
<keyword evidence="2" id="KW-0479">Metal-binding</keyword>
<feature type="domain" description="4Fe-4S ferredoxin-type" evidence="6">
    <location>
        <begin position="36"/>
        <end position="64"/>
    </location>
</feature>
<protein>
    <recommendedName>
        <fullName evidence="6">4Fe-4S ferredoxin-type domain-containing protein</fullName>
    </recommendedName>
</protein>
<dbReference type="EMBL" id="PCWM01000056">
    <property type="protein sequence ID" value="PIR03051.1"/>
    <property type="molecule type" value="Genomic_DNA"/>
</dbReference>
<keyword evidence="1" id="KW-0813">Transport</keyword>
<dbReference type="SUPFAM" id="SSF54862">
    <property type="entry name" value="4Fe-4S ferredoxins"/>
    <property type="match status" value="1"/>
</dbReference>
<dbReference type="Pfam" id="PF13370">
    <property type="entry name" value="Fer4_13"/>
    <property type="match status" value="1"/>
</dbReference>
<evidence type="ECO:0000259" key="6">
    <source>
        <dbReference type="PROSITE" id="PS51379"/>
    </source>
</evidence>
<evidence type="ECO:0000313" key="7">
    <source>
        <dbReference type="EMBL" id="PIR03051.1"/>
    </source>
</evidence>
<comment type="caution">
    <text evidence="7">The sequence shown here is derived from an EMBL/GenBank/DDBJ whole genome shotgun (WGS) entry which is preliminary data.</text>
</comment>
<gene>
    <name evidence="7" type="ORF">COV60_02430</name>
</gene>
<organism evidence="7 8">
    <name type="scientific">Candidatus Magasanikbacteria bacterium CG11_big_fil_rev_8_21_14_0_20_43_7</name>
    <dbReference type="NCBI Taxonomy" id="1974654"/>
    <lineage>
        <taxon>Bacteria</taxon>
        <taxon>Candidatus Magasanikiibacteriota</taxon>
    </lineage>
</organism>
<dbReference type="InterPro" id="IPR051269">
    <property type="entry name" value="Fe-S_cluster_ET"/>
</dbReference>
<dbReference type="AlphaFoldDB" id="A0A2H0N2E5"/>
<evidence type="ECO:0000313" key="8">
    <source>
        <dbReference type="Proteomes" id="UP000229782"/>
    </source>
</evidence>
<dbReference type="InterPro" id="IPR017896">
    <property type="entry name" value="4Fe4S_Fe-S-bd"/>
</dbReference>
<evidence type="ECO:0000256" key="5">
    <source>
        <dbReference type="ARBA" id="ARBA00023014"/>
    </source>
</evidence>
<dbReference type="Gene3D" id="3.30.70.20">
    <property type="match status" value="1"/>
</dbReference>
<dbReference type="PROSITE" id="PS51379">
    <property type="entry name" value="4FE4S_FER_2"/>
    <property type="match status" value="1"/>
</dbReference>
<keyword evidence="4" id="KW-0408">Iron</keyword>
<evidence type="ECO:0000256" key="3">
    <source>
        <dbReference type="ARBA" id="ARBA00022982"/>
    </source>
</evidence>